<dbReference type="Gene3D" id="3.40.50.1110">
    <property type="entry name" value="SGNH hydrolase"/>
    <property type="match status" value="1"/>
</dbReference>
<feature type="non-terminal residue" evidence="1">
    <location>
        <position position="1"/>
    </location>
</feature>
<dbReference type="PANTHER" id="PTHR22901:SF0">
    <property type="entry name" value="SIALATE O-ACETYLESTERASE"/>
    <property type="match status" value="1"/>
</dbReference>
<name>A0AAE0G9W7_9CHLO</name>
<evidence type="ECO:0000313" key="1">
    <source>
        <dbReference type="EMBL" id="KAK3274375.1"/>
    </source>
</evidence>
<accession>A0AAE0G9W7</accession>
<dbReference type="EMBL" id="LGRX02007757">
    <property type="protein sequence ID" value="KAK3274375.1"/>
    <property type="molecule type" value="Genomic_DNA"/>
</dbReference>
<dbReference type="Proteomes" id="UP001190700">
    <property type="component" value="Unassembled WGS sequence"/>
</dbReference>
<comment type="caution">
    <text evidence="1">The sequence shown here is derived from an EMBL/GenBank/DDBJ whole genome shotgun (WGS) entry which is preliminary data.</text>
</comment>
<sequence length="312" mass="33594">EANLGTTDNYGCRFRALIADWRQQFSRAGRTSATFPFLFVQLSPYHGDKVDGFGGFPCAVEGGSTHGSLAAQRLVQLEALRLEKVGMASAVDLGDAASPYWPGSVHPRHKQPVGARLALEARRLAYGEAGLVSRGPQIEHVEMLPSDSTTGSYHSKNVRIVRLHWTSVGSGLQVALGAYSSVAFIATLNNTKTVPGAIMPTNLTKYTCDVYFNLGYNSSSAAGGCAPFVTAISYLPFDFPIVPLFNGEGFPAEPFMFNFTNFADLSKPQEPFDYWNPSLVSADGSTQLPVRTTSKETSLLLESEGGSGIHIK</sequence>
<reference evidence="1 2" key="1">
    <citation type="journal article" date="2015" name="Genome Biol. Evol.">
        <title>Comparative Genomics of a Bacterivorous Green Alga Reveals Evolutionary Causalities and Consequences of Phago-Mixotrophic Mode of Nutrition.</title>
        <authorList>
            <person name="Burns J.A."/>
            <person name="Paasch A."/>
            <person name="Narechania A."/>
            <person name="Kim E."/>
        </authorList>
    </citation>
    <scope>NUCLEOTIDE SEQUENCE [LARGE SCALE GENOMIC DNA]</scope>
    <source>
        <strain evidence="1 2">PLY_AMNH</strain>
    </source>
</reference>
<dbReference type="SUPFAM" id="SSF52266">
    <property type="entry name" value="SGNH hydrolase"/>
    <property type="match status" value="1"/>
</dbReference>
<dbReference type="InterPro" id="IPR039329">
    <property type="entry name" value="SIAE"/>
</dbReference>
<keyword evidence="2" id="KW-1185">Reference proteome</keyword>
<proteinExistence type="predicted"/>
<dbReference type="GO" id="GO:0001681">
    <property type="term" value="F:sialate O-acetylesterase activity"/>
    <property type="evidence" value="ECO:0007669"/>
    <property type="project" value="InterPro"/>
</dbReference>
<dbReference type="InterPro" id="IPR036514">
    <property type="entry name" value="SGNH_hydro_sf"/>
</dbReference>
<dbReference type="GO" id="GO:0005975">
    <property type="term" value="P:carbohydrate metabolic process"/>
    <property type="evidence" value="ECO:0007669"/>
    <property type="project" value="TreeGrafter"/>
</dbReference>
<gene>
    <name evidence="1" type="ORF">CYMTET_17437</name>
</gene>
<protein>
    <submittedName>
        <fullName evidence="1">Uncharacterized protein</fullName>
    </submittedName>
</protein>
<dbReference type="PANTHER" id="PTHR22901">
    <property type="entry name" value="SIALATE O-ACETYLESTERASE"/>
    <property type="match status" value="1"/>
</dbReference>
<evidence type="ECO:0000313" key="2">
    <source>
        <dbReference type="Proteomes" id="UP001190700"/>
    </source>
</evidence>
<dbReference type="AlphaFoldDB" id="A0AAE0G9W7"/>
<organism evidence="1 2">
    <name type="scientific">Cymbomonas tetramitiformis</name>
    <dbReference type="NCBI Taxonomy" id="36881"/>
    <lineage>
        <taxon>Eukaryota</taxon>
        <taxon>Viridiplantae</taxon>
        <taxon>Chlorophyta</taxon>
        <taxon>Pyramimonadophyceae</taxon>
        <taxon>Pyramimonadales</taxon>
        <taxon>Pyramimonadaceae</taxon>
        <taxon>Cymbomonas</taxon>
    </lineage>
</organism>